<reference evidence="3" key="1">
    <citation type="submission" date="2022-02" db="EMBL/GenBank/DDBJ databases">
        <authorList>
            <person name="Henning P.M."/>
            <person name="McCubbin A.G."/>
            <person name="Shore J.S."/>
        </authorList>
    </citation>
    <scope>NUCLEOTIDE SEQUENCE</scope>
    <source>
        <strain evidence="3">F60SS</strain>
        <tissue evidence="3">Leaves</tissue>
    </source>
</reference>
<evidence type="ECO:0000313" key="3">
    <source>
        <dbReference type="EMBL" id="KAJ4823384.1"/>
    </source>
</evidence>
<proteinExistence type="predicted"/>
<feature type="region of interest" description="Disordered" evidence="1">
    <location>
        <begin position="1"/>
        <end position="35"/>
    </location>
</feature>
<reference evidence="3" key="2">
    <citation type="journal article" date="2023" name="Plants (Basel)">
        <title>Annotation of the Turnera subulata (Passifloraceae) Draft Genome Reveals the S-Locus Evolved after the Divergence of Turneroideae from Passifloroideae in a Stepwise Manner.</title>
        <authorList>
            <person name="Henning P.M."/>
            <person name="Roalson E.H."/>
            <person name="Mir W."/>
            <person name="McCubbin A.G."/>
            <person name="Shore J.S."/>
        </authorList>
    </citation>
    <scope>NUCLEOTIDE SEQUENCE</scope>
    <source>
        <strain evidence="3">F60SS</strain>
    </source>
</reference>
<dbReference type="SUPFAM" id="SSF117281">
    <property type="entry name" value="Kelch motif"/>
    <property type="match status" value="1"/>
</dbReference>
<feature type="region of interest" description="Disordered" evidence="1">
    <location>
        <begin position="721"/>
        <end position="743"/>
    </location>
</feature>
<feature type="compositionally biased region" description="Acidic residues" evidence="1">
    <location>
        <begin position="574"/>
        <end position="611"/>
    </location>
</feature>
<dbReference type="InterPro" id="IPR015915">
    <property type="entry name" value="Kelch-typ_b-propeller"/>
</dbReference>
<gene>
    <name evidence="3" type="ORF">Tsubulata_023426</name>
</gene>
<protein>
    <recommendedName>
        <fullName evidence="2">DUF4110 domain-containing protein</fullName>
    </recommendedName>
</protein>
<keyword evidence="4" id="KW-1185">Reference proteome</keyword>
<dbReference type="Pfam" id="PF13422">
    <property type="entry name" value="DUF4110"/>
    <property type="match status" value="1"/>
</dbReference>
<feature type="region of interest" description="Disordered" evidence="1">
    <location>
        <begin position="572"/>
        <end position="623"/>
    </location>
</feature>
<accession>A0A9Q0F1W7</accession>
<dbReference type="OrthoDB" id="4447at2759"/>
<name>A0A9Q0F1W7_9ROSI</name>
<feature type="region of interest" description="Disordered" evidence="1">
    <location>
        <begin position="487"/>
        <end position="516"/>
    </location>
</feature>
<comment type="caution">
    <text evidence="3">The sequence shown here is derived from an EMBL/GenBank/DDBJ whole genome shotgun (WGS) entry which is preliminary data.</text>
</comment>
<dbReference type="InterPro" id="IPR025183">
    <property type="entry name" value="DUF4110"/>
</dbReference>
<feature type="compositionally biased region" description="Acidic residues" evidence="1">
    <location>
        <begin position="461"/>
        <end position="475"/>
    </location>
</feature>
<dbReference type="Proteomes" id="UP001141552">
    <property type="component" value="Unassembled WGS sequence"/>
</dbReference>
<feature type="domain" description="DUF4110" evidence="2">
    <location>
        <begin position="652"/>
        <end position="736"/>
    </location>
</feature>
<dbReference type="Gene3D" id="2.120.10.80">
    <property type="entry name" value="Kelch-type beta propeller"/>
    <property type="match status" value="2"/>
</dbReference>
<dbReference type="PANTHER" id="PTHR46063">
    <property type="entry name" value="KELCH DOMAIN-CONTAINING PROTEIN"/>
    <property type="match status" value="1"/>
</dbReference>
<feature type="compositionally biased region" description="Basic and acidic residues" evidence="1">
    <location>
        <begin position="10"/>
        <end position="35"/>
    </location>
</feature>
<dbReference type="EMBL" id="JAKUCV010007464">
    <property type="protein sequence ID" value="KAJ4823384.1"/>
    <property type="molecule type" value="Genomic_DNA"/>
</dbReference>
<feature type="region of interest" description="Disordered" evidence="1">
    <location>
        <begin position="422"/>
        <end position="475"/>
    </location>
</feature>
<dbReference type="PANTHER" id="PTHR46063:SF1">
    <property type="entry name" value="KELCH DOMAIN-CONTAINING PROTEIN 4"/>
    <property type="match status" value="1"/>
</dbReference>
<dbReference type="Pfam" id="PF24681">
    <property type="entry name" value="Kelch_KLHDC2_KLHL20_DRC7"/>
    <property type="match status" value="2"/>
</dbReference>
<dbReference type="InterPro" id="IPR052588">
    <property type="entry name" value="Kelch_domain_protein"/>
</dbReference>
<dbReference type="AlphaFoldDB" id="A0A9Q0F1W7"/>
<sequence length="743" mass="84810">MGKKSKKAGKGKEKTERKTAKADEKRARRETKKLSPEDDIDAILLSIQKEEAKKKEVHVEDNVPAPSPRSNCTLNINPLKETELILYGGEFYNGNKTLVYGDLYRYDVEKQEWKLILSPNSPPPRSAHQAVAWKNYLYIFGGEFTSPNQERFHHYKDFWMLDLKTNQWEQLNLKGCPSPRSGHRMVQYKHKIIIFGGFYDTLREVRYYNDLYVFDLDQFKWQEIKPKLGAMWPNARSGFQFFVYQDEASPILSKLLHSSYFITPQNKAQHALSLLVDVFGLKVVTNRANWTVEIYILDFDESDSQLIVDHIVDCLVLQIFLYGGYSKEISPDKSGSEKGNVHHDMWSLDPRTWEWNKVKKSGMPPGPRAGLSMCVHKKRAVLFGGVVDMEMEGEVMMSLFLNELYGFQLDNHRWYPLELRKEKSTKDKLKRSSGQKPYTSDKDDINATEIESTTNDKDGNMECDEEAVNEESNIDDTAQDLTMKMSISDNGSGAAVGKPEGSKSKLDPQNSAPPEVVKPCGRINSCMVVGRDTLYLYGGMMEIKDREITLDDLYSLNLSKLDEWKCLIPASESEWVEASEDEDDDEDEDASEDESSGDSSSDETDDDEAEASNDGNGSLQVGDAVAMIKGDKKNLRRKEKRARIEQIRASLGLSDSQRTPLPGESLKDFYKRTNLYWQMAAHEHTQHTGKELRKDGFDLAEARFRELKPILDELAILEAEQKAEEAEEAPETSLRKRGKRKNK</sequence>
<evidence type="ECO:0000313" key="4">
    <source>
        <dbReference type="Proteomes" id="UP001141552"/>
    </source>
</evidence>
<evidence type="ECO:0000256" key="1">
    <source>
        <dbReference type="SAM" id="MobiDB-lite"/>
    </source>
</evidence>
<evidence type="ECO:0000259" key="2">
    <source>
        <dbReference type="Pfam" id="PF13422"/>
    </source>
</evidence>
<organism evidence="3 4">
    <name type="scientific">Turnera subulata</name>
    <dbReference type="NCBI Taxonomy" id="218843"/>
    <lineage>
        <taxon>Eukaryota</taxon>
        <taxon>Viridiplantae</taxon>
        <taxon>Streptophyta</taxon>
        <taxon>Embryophyta</taxon>
        <taxon>Tracheophyta</taxon>
        <taxon>Spermatophyta</taxon>
        <taxon>Magnoliopsida</taxon>
        <taxon>eudicotyledons</taxon>
        <taxon>Gunneridae</taxon>
        <taxon>Pentapetalae</taxon>
        <taxon>rosids</taxon>
        <taxon>fabids</taxon>
        <taxon>Malpighiales</taxon>
        <taxon>Passifloraceae</taxon>
        <taxon>Turnera</taxon>
    </lineage>
</organism>